<dbReference type="InterPro" id="IPR001969">
    <property type="entry name" value="Aspartic_peptidase_AS"/>
</dbReference>
<keyword evidence="2" id="KW-0808">Transferase</keyword>
<keyword evidence="5" id="KW-0255">Endonuclease</keyword>
<evidence type="ECO:0000313" key="10">
    <source>
        <dbReference type="EMBL" id="GBO40895.1"/>
    </source>
</evidence>
<dbReference type="CDD" id="cd09274">
    <property type="entry name" value="RNase_HI_RT_Ty3"/>
    <property type="match status" value="1"/>
</dbReference>
<evidence type="ECO:0000256" key="5">
    <source>
        <dbReference type="ARBA" id="ARBA00022759"/>
    </source>
</evidence>
<dbReference type="GO" id="GO:0003964">
    <property type="term" value="F:RNA-directed DNA polymerase activity"/>
    <property type="evidence" value="ECO:0007669"/>
    <property type="project" value="UniProtKB-KW"/>
</dbReference>
<evidence type="ECO:0000256" key="1">
    <source>
        <dbReference type="ARBA" id="ARBA00012493"/>
    </source>
</evidence>
<evidence type="ECO:0000259" key="8">
    <source>
        <dbReference type="PROSITE" id="PS50878"/>
    </source>
</evidence>
<protein>
    <recommendedName>
        <fullName evidence="1">RNA-directed DNA polymerase</fullName>
        <ecNumber evidence="1">2.7.7.49</ecNumber>
    </recommendedName>
</protein>
<dbReference type="Pfam" id="PF00665">
    <property type="entry name" value="rve"/>
    <property type="match status" value="1"/>
</dbReference>
<dbReference type="PROSITE" id="PS50994">
    <property type="entry name" value="INTEGRASE"/>
    <property type="match status" value="1"/>
</dbReference>
<dbReference type="InterPro" id="IPR041373">
    <property type="entry name" value="RT_RNaseH"/>
</dbReference>
<keyword evidence="6" id="KW-0378">Hydrolase</keyword>
<dbReference type="Pfam" id="PF17921">
    <property type="entry name" value="Integrase_H2C2"/>
    <property type="match status" value="1"/>
</dbReference>
<dbReference type="SUPFAM" id="SSF53098">
    <property type="entry name" value="Ribonuclease H-like"/>
    <property type="match status" value="1"/>
</dbReference>
<dbReference type="GO" id="GO:0015074">
    <property type="term" value="P:DNA integration"/>
    <property type="evidence" value="ECO:0007669"/>
    <property type="project" value="InterPro"/>
</dbReference>
<comment type="caution">
    <text evidence="10">The sequence shown here is derived from an EMBL/GenBank/DDBJ whole genome shotgun (WGS) entry which is preliminary data.</text>
</comment>
<dbReference type="Pfam" id="PF17917">
    <property type="entry name" value="RT_RNaseH"/>
    <property type="match status" value="1"/>
</dbReference>
<dbReference type="InterPro" id="IPR041588">
    <property type="entry name" value="Integrase_H2C2"/>
</dbReference>
<evidence type="ECO:0000259" key="9">
    <source>
        <dbReference type="PROSITE" id="PS50994"/>
    </source>
</evidence>
<dbReference type="Gene3D" id="3.30.70.270">
    <property type="match status" value="2"/>
</dbReference>
<proteinExistence type="predicted"/>
<dbReference type="SUPFAM" id="SSF56672">
    <property type="entry name" value="DNA/RNA polymerases"/>
    <property type="match status" value="1"/>
</dbReference>
<dbReference type="PANTHER" id="PTHR37984:SF5">
    <property type="entry name" value="PROTEIN NYNRIN-LIKE"/>
    <property type="match status" value="1"/>
</dbReference>
<dbReference type="FunFam" id="1.10.340.70:FF:000001">
    <property type="entry name" value="Retrovirus-related Pol polyprotein from transposon gypsy-like Protein"/>
    <property type="match status" value="1"/>
</dbReference>
<evidence type="ECO:0000256" key="6">
    <source>
        <dbReference type="ARBA" id="ARBA00022801"/>
    </source>
</evidence>
<dbReference type="GO" id="GO:0004190">
    <property type="term" value="F:aspartic-type endopeptidase activity"/>
    <property type="evidence" value="ECO:0007669"/>
    <property type="project" value="InterPro"/>
</dbReference>
<dbReference type="InterPro" id="IPR000477">
    <property type="entry name" value="RT_dom"/>
</dbReference>
<dbReference type="EC" id="2.7.7.49" evidence="1"/>
<feature type="domain" description="Integrase catalytic" evidence="9">
    <location>
        <begin position="643"/>
        <end position="813"/>
    </location>
</feature>
<dbReference type="InterPro" id="IPR001584">
    <property type="entry name" value="Integrase_cat-core"/>
</dbReference>
<evidence type="ECO:0000313" key="11">
    <source>
        <dbReference type="Proteomes" id="UP000499080"/>
    </source>
</evidence>
<evidence type="ECO:0000256" key="7">
    <source>
        <dbReference type="ARBA" id="ARBA00022918"/>
    </source>
</evidence>
<dbReference type="GO" id="GO:0004519">
    <property type="term" value="F:endonuclease activity"/>
    <property type="evidence" value="ECO:0007669"/>
    <property type="project" value="UniProtKB-KW"/>
</dbReference>
<keyword evidence="3" id="KW-0548">Nucleotidyltransferase</keyword>
<name>A0A4Y2WTU3_ARAVE</name>
<dbReference type="SUPFAM" id="SSF50630">
    <property type="entry name" value="Acid proteases"/>
    <property type="match status" value="1"/>
</dbReference>
<dbReference type="InterPro" id="IPR021109">
    <property type="entry name" value="Peptidase_aspartic_dom_sf"/>
</dbReference>
<dbReference type="Pfam" id="PF22938">
    <property type="entry name" value="Integrase_p58_C"/>
    <property type="match status" value="1"/>
</dbReference>
<sequence length="1044" mass="119578">MKAPDDPTESEPNFSSCSLPIIAVQIDAVNYNALIDTGATMNVMSSNVYGALKNFEKSSLINLLNKYKSLFAQEISDLGECSIIQHEIHLTDNIPTRQKLYRVPYNLKPEMKRQINILLDAGIIQPSKSAYAAPVLLVQKSDGSYRLVSDLRKLNSKTIPDNFPLPNLSEMIDMLSGAKYFTLMDLTSGFHQMSMHPDHSHLTAIITEFGLFEYKRIPFGLKNANASFQRLISIVLVGLNDLKVACYIDDVVVASNSFQEHIERLELVFQRLRTANLKVKPSKCSFLQQQITYLGHTVREVQVLPDPKNLDSIKKVLPPKTRKQVRSFLGLTGFYRKFIPNYSKLALPLTNLTKETSKFIWTELEQQAFESLKNLLYLNLVFLCLIFQNHLFCAATQVNFLLGPFLCKKMKMVFNTLLLLLLGSWALQKSNTPSVKKRHWEFFFAITHFKNYLYGSEFIVYCDQQSLSKIKTQKDPTSRIARWFLTLQEYTYKIIHKPGRLNFTADYLSRAKYPKENSDNDKEIHEVHTVNADCTEFEFKLCSVPTEELICKQKSDSNDTGRHNSKAKLVVPQSLVHNVLKLCHDNNSVAHAGLSRTLKRVKINYFWHGLYGTVKNYVASSHSCIQRRGFSKNSKAPVQKIPTADYPFQKCAFDAVGPLVTSTNGNKWLIVISYYFTRYAEAYPVQNIQSSTVVKVLLDFISRHGIMETLHSDRGSNFLSEAMMEVYKKLGISKRHTLSYNSRSNGVVEKLNKTLIDSLSHLVTQNQEVWCEQIPLALMAFRNAYHRTMHEKSSYLLYGRDIVMPYDIIFSDPSRTYSDTPSYAQQLVNRLQSSFALVKDHLERAADENTKYNKELPKTKQISVGDLVYLHTPRVKVHTSRKLAMQNQGPFRVVNQFSPVVFEIQHINQPTNKQTVHLNRIVKVMEIKVFPDIHDDEINPTSQNEIVSQNDMPYEEEIQKLYPPYTLPYKDFGDDQQILFRISDDTSTPTIPPVTNVSDRNKSSNVIQVQSPVIPPLKTPAVQTQRRYPYGLRPRDINGFVINK</sequence>
<dbReference type="PROSITE" id="PS50878">
    <property type="entry name" value="RT_POL"/>
    <property type="match status" value="1"/>
</dbReference>
<dbReference type="InterPro" id="IPR036397">
    <property type="entry name" value="RNaseH_sf"/>
</dbReference>
<dbReference type="CDD" id="cd01647">
    <property type="entry name" value="RT_LTR"/>
    <property type="match status" value="1"/>
</dbReference>
<dbReference type="Gene3D" id="1.10.340.70">
    <property type="match status" value="1"/>
</dbReference>
<accession>A0A4Y2WTU3</accession>
<dbReference type="AlphaFoldDB" id="A0A4Y2WTU3"/>
<dbReference type="FunFam" id="3.30.420.10:FF:000032">
    <property type="entry name" value="Retrovirus-related Pol polyprotein from transposon 297-like Protein"/>
    <property type="match status" value="1"/>
</dbReference>
<dbReference type="PROSITE" id="PS00141">
    <property type="entry name" value="ASP_PROTEASE"/>
    <property type="match status" value="1"/>
</dbReference>
<dbReference type="GO" id="GO:0003676">
    <property type="term" value="F:nucleic acid binding"/>
    <property type="evidence" value="ECO:0007669"/>
    <property type="project" value="InterPro"/>
</dbReference>
<dbReference type="EMBL" id="BGPR01066309">
    <property type="protein sequence ID" value="GBO40895.1"/>
    <property type="molecule type" value="Genomic_DNA"/>
</dbReference>
<dbReference type="InterPro" id="IPR043128">
    <property type="entry name" value="Rev_trsase/Diguanyl_cyclase"/>
</dbReference>
<dbReference type="GO" id="GO:0006508">
    <property type="term" value="P:proteolysis"/>
    <property type="evidence" value="ECO:0007669"/>
    <property type="project" value="InterPro"/>
</dbReference>
<dbReference type="Gene3D" id="2.40.70.10">
    <property type="entry name" value="Acid Proteases"/>
    <property type="match status" value="1"/>
</dbReference>
<dbReference type="OrthoDB" id="6427353at2759"/>
<dbReference type="InterPro" id="IPR012337">
    <property type="entry name" value="RNaseH-like_sf"/>
</dbReference>
<dbReference type="Gene3D" id="3.10.10.10">
    <property type="entry name" value="HIV Type 1 Reverse Transcriptase, subunit A, domain 1"/>
    <property type="match status" value="1"/>
</dbReference>
<dbReference type="Gene3D" id="3.30.420.10">
    <property type="entry name" value="Ribonuclease H-like superfamily/Ribonuclease H"/>
    <property type="match status" value="1"/>
</dbReference>
<dbReference type="InterPro" id="IPR043502">
    <property type="entry name" value="DNA/RNA_pol_sf"/>
</dbReference>
<evidence type="ECO:0000256" key="4">
    <source>
        <dbReference type="ARBA" id="ARBA00022722"/>
    </source>
</evidence>
<dbReference type="PANTHER" id="PTHR37984">
    <property type="entry name" value="PROTEIN CBG26694"/>
    <property type="match status" value="1"/>
</dbReference>
<dbReference type="InterPro" id="IPR050951">
    <property type="entry name" value="Retrovirus_Pol_polyprotein"/>
</dbReference>
<dbReference type="Proteomes" id="UP000499080">
    <property type="component" value="Unassembled WGS sequence"/>
</dbReference>
<evidence type="ECO:0000256" key="2">
    <source>
        <dbReference type="ARBA" id="ARBA00022679"/>
    </source>
</evidence>
<reference evidence="10 11" key="1">
    <citation type="journal article" date="2019" name="Sci. Rep.">
        <title>Orb-weaving spider Araneus ventricosus genome elucidates the spidroin gene catalogue.</title>
        <authorList>
            <person name="Kono N."/>
            <person name="Nakamura H."/>
            <person name="Ohtoshi R."/>
            <person name="Moran D.A.P."/>
            <person name="Shinohara A."/>
            <person name="Yoshida Y."/>
            <person name="Fujiwara M."/>
            <person name="Mori M."/>
            <person name="Tomita M."/>
            <person name="Arakawa K."/>
        </authorList>
    </citation>
    <scope>NUCLEOTIDE SEQUENCE [LARGE SCALE GENOMIC DNA]</scope>
</reference>
<organism evidence="10 11">
    <name type="scientific">Araneus ventricosus</name>
    <name type="common">Orbweaver spider</name>
    <name type="synonym">Epeira ventricosa</name>
    <dbReference type="NCBI Taxonomy" id="182803"/>
    <lineage>
        <taxon>Eukaryota</taxon>
        <taxon>Metazoa</taxon>
        <taxon>Ecdysozoa</taxon>
        <taxon>Arthropoda</taxon>
        <taxon>Chelicerata</taxon>
        <taxon>Arachnida</taxon>
        <taxon>Araneae</taxon>
        <taxon>Araneomorphae</taxon>
        <taxon>Entelegynae</taxon>
        <taxon>Araneoidea</taxon>
        <taxon>Araneidae</taxon>
        <taxon>Araneus</taxon>
    </lineage>
</organism>
<dbReference type="InterPro" id="IPR054465">
    <property type="entry name" value="Integrase_p58-like_C"/>
</dbReference>
<keyword evidence="7" id="KW-0695">RNA-directed DNA polymerase</keyword>
<dbReference type="Pfam" id="PF00078">
    <property type="entry name" value="RVT_1"/>
    <property type="match status" value="1"/>
</dbReference>
<feature type="domain" description="Reverse transcriptase" evidence="8">
    <location>
        <begin position="119"/>
        <end position="298"/>
    </location>
</feature>
<dbReference type="FunFam" id="3.30.70.270:FF:000020">
    <property type="entry name" value="Transposon Tf2-6 polyprotein-like Protein"/>
    <property type="match status" value="1"/>
</dbReference>
<dbReference type="GO" id="GO:0042575">
    <property type="term" value="C:DNA polymerase complex"/>
    <property type="evidence" value="ECO:0007669"/>
    <property type="project" value="UniProtKB-ARBA"/>
</dbReference>
<keyword evidence="11" id="KW-1185">Reference proteome</keyword>
<evidence type="ECO:0000256" key="3">
    <source>
        <dbReference type="ARBA" id="ARBA00022695"/>
    </source>
</evidence>
<gene>
    <name evidence="10" type="primary">Tf2-6_162</name>
    <name evidence="10" type="ORF">AVEN_247359_1</name>
</gene>
<keyword evidence="4" id="KW-0540">Nuclease</keyword>